<proteinExistence type="predicted"/>
<keyword evidence="3" id="KW-1003">Cell membrane</keyword>
<name>A0A3Q0HCC9_ALLSI</name>
<dbReference type="GO" id="GO:0004930">
    <property type="term" value="F:G protein-coupled receptor activity"/>
    <property type="evidence" value="ECO:0007669"/>
    <property type="project" value="UniProtKB-KW"/>
</dbReference>
<evidence type="ECO:0000256" key="10">
    <source>
        <dbReference type="SAM" id="Phobius"/>
    </source>
</evidence>
<feature type="domain" description="G-protein coupled receptors family 1 profile" evidence="11">
    <location>
        <begin position="1"/>
        <end position="180"/>
    </location>
</feature>
<evidence type="ECO:0000256" key="7">
    <source>
        <dbReference type="ARBA" id="ARBA00023136"/>
    </source>
</evidence>
<dbReference type="PANTHER" id="PTHR48018">
    <property type="entry name" value="OLFACTORY RECEPTOR"/>
    <property type="match status" value="1"/>
</dbReference>
<organism evidence="12 13">
    <name type="scientific">Alligator sinensis</name>
    <name type="common">Chinese alligator</name>
    <dbReference type="NCBI Taxonomy" id="38654"/>
    <lineage>
        <taxon>Eukaryota</taxon>
        <taxon>Metazoa</taxon>
        <taxon>Chordata</taxon>
        <taxon>Craniata</taxon>
        <taxon>Vertebrata</taxon>
        <taxon>Euteleostomi</taxon>
        <taxon>Archelosauria</taxon>
        <taxon>Archosauria</taxon>
        <taxon>Crocodylia</taxon>
        <taxon>Alligatoridae</taxon>
        <taxon>Alligatorinae</taxon>
        <taxon>Alligator</taxon>
    </lineage>
</organism>
<keyword evidence="7 10" id="KW-0472">Membrane</keyword>
<dbReference type="Pfam" id="PF13853">
    <property type="entry name" value="7tm_4"/>
    <property type="match status" value="1"/>
</dbReference>
<feature type="transmembrane region" description="Helical" evidence="10">
    <location>
        <begin position="165"/>
        <end position="183"/>
    </location>
</feature>
<comment type="function">
    <text evidence="1">Odorant receptor.</text>
</comment>
<dbReference type="GO" id="GO:0004984">
    <property type="term" value="F:olfactory receptor activity"/>
    <property type="evidence" value="ECO:0007669"/>
    <property type="project" value="InterPro"/>
</dbReference>
<dbReference type="InParanoid" id="A0A3Q0HCC9"/>
<protein>
    <submittedName>
        <fullName evidence="13">LOW QUALITY PROTEIN: olfactory receptor-like protein COR9</fullName>
    </submittedName>
</protein>
<evidence type="ECO:0000256" key="1">
    <source>
        <dbReference type="ARBA" id="ARBA00002936"/>
    </source>
</evidence>
<feature type="non-terminal residue" evidence="13">
    <location>
        <position position="1"/>
    </location>
</feature>
<dbReference type="Proteomes" id="UP000189705">
    <property type="component" value="Unplaced"/>
</dbReference>
<dbReference type="GeneID" id="112551680"/>
<evidence type="ECO:0000256" key="4">
    <source>
        <dbReference type="ARBA" id="ARBA00022692"/>
    </source>
</evidence>
<feature type="transmembrane region" description="Helical" evidence="10">
    <location>
        <begin position="87"/>
        <end position="115"/>
    </location>
</feature>
<dbReference type="PROSITE" id="PS50262">
    <property type="entry name" value="G_PROTEIN_RECEP_F1_2"/>
    <property type="match status" value="1"/>
</dbReference>
<dbReference type="AlphaFoldDB" id="A0A3Q0HCC9"/>
<reference evidence="13" key="1">
    <citation type="submission" date="2025-08" db="UniProtKB">
        <authorList>
            <consortium name="RefSeq"/>
        </authorList>
    </citation>
    <scope>IDENTIFICATION</scope>
</reference>
<dbReference type="FunFam" id="1.20.1070.10:FF:000015">
    <property type="entry name" value="Olfactory receptor"/>
    <property type="match status" value="1"/>
</dbReference>
<gene>
    <name evidence="13" type="primary">LOC112551680</name>
</gene>
<keyword evidence="4 10" id="KW-0812">Transmembrane</keyword>
<accession>A0A3Q0HCC9</accession>
<keyword evidence="9" id="KW-0807">Transducer</keyword>
<evidence type="ECO:0000313" key="12">
    <source>
        <dbReference type="Proteomes" id="UP000189705"/>
    </source>
</evidence>
<sequence length="213" mass="23595">VPGNILAAVGYDCYLAICNPFLHLISRPRKVYIQLVAVLILGGIFNSLAYIRGLLMLFCGPSVINYYFCDILPLLKLACSDTHINEAMLLAFTVAIAASTFMTILISYLYIVYAILRVRSAEGRRKAFSTCASHLTAVTVLYGSVTFSYVQPSSSFSMGQEKVSSLFYTLVVPMLNPLIYSLRNKDVKDSLRRAIGGKNFTANLNAWINMISF</sequence>
<dbReference type="Gene3D" id="1.20.1070.10">
    <property type="entry name" value="Rhodopsin 7-helix transmembrane proteins"/>
    <property type="match status" value="1"/>
</dbReference>
<evidence type="ECO:0000256" key="9">
    <source>
        <dbReference type="ARBA" id="ARBA00023224"/>
    </source>
</evidence>
<comment type="subcellular location">
    <subcellularLocation>
        <location evidence="2">Cell membrane</location>
        <topology evidence="2">Multi-pass membrane protein</topology>
    </subcellularLocation>
</comment>
<keyword evidence="12" id="KW-1185">Reference proteome</keyword>
<dbReference type="SUPFAM" id="SSF81321">
    <property type="entry name" value="Family A G protein-coupled receptor-like"/>
    <property type="match status" value="1"/>
</dbReference>
<evidence type="ECO:0000256" key="6">
    <source>
        <dbReference type="ARBA" id="ARBA00023040"/>
    </source>
</evidence>
<dbReference type="InterPro" id="IPR000725">
    <property type="entry name" value="Olfact_rcpt"/>
</dbReference>
<feature type="transmembrane region" description="Helical" evidence="10">
    <location>
        <begin position="31"/>
        <end position="48"/>
    </location>
</feature>
<evidence type="ECO:0000256" key="5">
    <source>
        <dbReference type="ARBA" id="ARBA00022989"/>
    </source>
</evidence>
<dbReference type="InterPro" id="IPR017452">
    <property type="entry name" value="GPCR_Rhodpsn_7TM"/>
</dbReference>
<evidence type="ECO:0000256" key="8">
    <source>
        <dbReference type="ARBA" id="ARBA00023170"/>
    </source>
</evidence>
<evidence type="ECO:0000256" key="3">
    <source>
        <dbReference type="ARBA" id="ARBA00022475"/>
    </source>
</evidence>
<feature type="transmembrane region" description="Helical" evidence="10">
    <location>
        <begin position="127"/>
        <end position="145"/>
    </location>
</feature>
<dbReference type="GO" id="GO:0005886">
    <property type="term" value="C:plasma membrane"/>
    <property type="evidence" value="ECO:0007669"/>
    <property type="project" value="UniProtKB-SubCell"/>
</dbReference>
<evidence type="ECO:0000256" key="2">
    <source>
        <dbReference type="ARBA" id="ARBA00004651"/>
    </source>
</evidence>
<dbReference type="PRINTS" id="PR00245">
    <property type="entry name" value="OLFACTORYR"/>
</dbReference>
<keyword evidence="5 10" id="KW-1133">Transmembrane helix</keyword>
<dbReference type="RefSeq" id="XP_025069679.1">
    <property type="nucleotide sequence ID" value="XM_025213894.1"/>
</dbReference>
<keyword evidence="6" id="KW-0297">G-protein coupled receptor</keyword>
<keyword evidence="8" id="KW-0675">Receptor</keyword>
<evidence type="ECO:0000313" key="13">
    <source>
        <dbReference type="RefSeq" id="XP_025069679.1"/>
    </source>
</evidence>
<evidence type="ECO:0000259" key="11">
    <source>
        <dbReference type="PROSITE" id="PS50262"/>
    </source>
</evidence>
<dbReference type="KEGG" id="asn:112551680"/>